<feature type="transmembrane region" description="Helical" evidence="2">
    <location>
        <begin position="341"/>
        <end position="359"/>
    </location>
</feature>
<dbReference type="GO" id="GO:0005886">
    <property type="term" value="C:plasma membrane"/>
    <property type="evidence" value="ECO:0007669"/>
    <property type="project" value="TreeGrafter"/>
</dbReference>
<dbReference type="PANTHER" id="PTHR11328:SF24">
    <property type="entry name" value="MAJOR FACILITATOR SUPERFAMILY (MFS) PROFILE DOMAIN-CONTAINING PROTEIN"/>
    <property type="match status" value="1"/>
</dbReference>
<dbReference type="STRING" id="1133569.FD21_GL002182"/>
<dbReference type="Gene3D" id="1.20.1250.20">
    <property type="entry name" value="MFS general substrate transporter like domains"/>
    <property type="match status" value="1"/>
</dbReference>
<sequence>MDKGKSKQGICRPWFLRMAVPAAVVTILLFYVPQSFDETGKLIYMLITNILLTAVIYTAIAIPYNSIMFLRTKSQEERSVMGTWRAGLGYVAGSFIAIAVIPVTNLMGGTAAAWLKLAIILAIIEFVCLIFLFRHSRENSDVDSSVVAAENIDENVSLATGTKILFKNKYWIIMLVVQFCFQVTYGISGASGAYYAKWVLGNDNLVGLMGLAGLIPTLLGFFIIAPMAKKFGPTKTVEISAWIVLVSNAIRIFMPSSLIATLVFGATATLGTVPPMALIPVMTNNCVDYNEWKTGKRLLGMTNSAIGFGGQVGSGLGASLVGWLLALGAYNDAAASQPTSAIYAIYSFSIYIPVIIQVIESSP</sequence>
<organism evidence="3 4">
    <name type="scientific">Liquorilactobacillus vini DSM 20605</name>
    <dbReference type="NCBI Taxonomy" id="1133569"/>
    <lineage>
        <taxon>Bacteria</taxon>
        <taxon>Bacillati</taxon>
        <taxon>Bacillota</taxon>
        <taxon>Bacilli</taxon>
        <taxon>Lactobacillales</taxon>
        <taxon>Lactobacillaceae</taxon>
        <taxon>Liquorilactobacillus</taxon>
    </lineage>
</organism>
<reference evidence="3 4" key="1">
    <citation type="journal article" date="2015" name="Genome Announc.">
        <title>Expanding the biotechnology potential of lactobacilli through comparative genomics of 213 strains and associated genera.</title>
        <authorList>
            <person name="Sun Z."/>
            <person name="Harris H.M."/>
            <person name="McCann A."/>
            <person name="Guo C."/>
            <person name="Argimon S."/>
            <person name="Zhang W."/>
            <person name="Yang X."/>
            <person name="Jeffery I.B."/>
            <person name="Cooney J.C."/>
            <person name="Kagawa T.F."/>
            <person name="Liu W."/>
            <person name="Song Y."/>
            <person name="Salvetti E."/>
            <person name="Wrobel A."/>
            <person name="Rasinkangas P."/>
            <person name="Parkhill J."/>
            <person name="Rea M.C."/>
            <person name="O'Sullivan O."/>
            <person name="Ritari J."/>
            <person name="Douillard F.P."/>
            <person name="Paul Ross R."/>
            <person name="Yang R."/>
            <person name="Briner A.E."/>
            <person name="Felis G.E."/>
            <person name="de Vos W.M."/>
            <person name="Barrangou R."/>
            <person name="Klaenhammer T.R."/>
            <person name="Caufield P.W."/>
            <person name="Cui Y."/>
            <person name="Zhang H."/>
            <person name="O'Toole P.W."/>
        </authorList>
    </citation>
    <scope>NUCLEOTIDE SEQUENCE [LARGE SCALE GENOMIC DNA]</scope>
    <source>
        <strain evidence="3 4">DSM 20605</strain>
    </source>
</reference>
<feature type="transmembrane region" description="Helical" evidence="2">
    <location>
        <begin position="305"/>
        <end position="329"/>
    </location>
</feature>
<keyword evidence="2" id="KW-0472">Membrane</keyword>
<evidence type="ECO:0000256" key="1">
    <source>
        <dbReference type="ARBA" id="ARBA00022597"/>
    </source>
</evidence>
<feature type="transmembrane region" description="Helical" evidence="2">
    <location>
        <begin position="208"/>
        <end position="227"/>
    </location>
</feature>
<evidence type="ECO:0000313" key="4">
    <source>
        <dbReference type="Proteomes" id="UP000051576"/>
    </source>
</evidence>
<name>A0A0R2C906_9LACO</name>
<dbReference type="GO" id="GO:0008643">
    <property type="term" value="P:carbohydrate transport"/>
    <property type="evidence" value="ECO:0007669"/>
    <property type="project" value="InterPro"/>
</dbReference>
<dbReference type="eggNOG" id="COG2211">
    <property type="taxonomic scope" value="Bacteria"/>
</dbReference>
<dbReference type="EMBL" id="AYYX01000098">
    <property type="protein sequence ID" value="KRM84051.1"/>
    <property type="molecule type" value="Genomic_DNA"/>
</dbReference>
<feature type="transmembrane region" description="Helical" evidence="2">
    <location>
        <begin position="88"/>
        <end position="107"/>
    </location>
</feature>
<protein>
    <submittedName>
        <fullName evidence="3">Uncharacterized protein</fullName>
    </submittedName>
</protein>
<dbReference type="SUPFAM" id="SSF103473">
    <property type="entry name" value="MFS general substrate transporter"/>
    <property type="match status" value="1"/>
</dbReference>
<dbReference type="Pfam" id="PF13347">
    <property type="entry name" value="MFS_2"/>
    <property type="match status" value="1"/>
</dbReference>
<dbReference type="GO" id="GO:0015293">
    <property type="term" value="F:symporter activity"/>
    <property type="evidence" value="ECO:0007669"/>
    <property type="project" value="InterPro"/>
</dbReference>
<proteinExistence type="predicted"/>
<accession>A0A0R2C906</accession>
<keyword evidence="1" id="KW-0813">Transport</keyword>
<keyword evidence="4" id="KW-1185">Reference proteome</keyword>
<keyword evidence="2" id="KW-1133">Transmembrane helix</keyword>
<keyword evidence="1" id="KW-0762">Sugar transport</keyword>
<dbReference type="InterPro" id="IPR039672">
    <property type="entry name" value="MFS_2"/>
</dbReference>
<evidence type="ECO:0000256" key="2">
    <source>
        <dbReference type="SAM" id="Phobius"/>
    </source>
</evidence>
<gene>
    <name evidence="3" type="ORF">FD21_GL002182</name>
</gene>
<comment type="caution">
    <text evidence="3">The sequence shown here is derived from an EMBL/GenBank/DDBJ whole genome shotgun (WGS) entry which is preliminary data.</text>
</comment>
<evidence type="ECO:0000313" key="3">
    <source>
        <dbReference type="EMBL" id="KRM84051.1"/>
    </source>
</evidence>
<feature type="transmembrane region" description="Helical" evidence="2">
    <location>
        <begin position="44"/>
        <end position="67"/>
    </location>
</feature>
<feature type="transmembrane region" description="Helical" evidence="2">
    <location>
        <begin position="170"/>
        <end position="196"/>
    </location>
</feature>
<keyword evidence="2" id="KW-0812">Transmembrane</keyword>
<dbReference type="AlphaFoldDB" id="A0A0R2C906"/>
<dbReference type="InterPro" id="IPR036259">
    <property type="entry name" value="MFS_trans_sf"/>
</dbReference>
<dbReference type="PANTHER" id="PTHR11328">
    <property type="entry name" value="MAJOR FACILITATOR SUPERFAMILY DOMAIN-CONTAINING PROTEIN"/>
    <property type="match status" value="1"/>
</dbReference>
<feature type="transmembrane region" description="Helical" evidence="2">
    <location>
        <begin position="14"/>
        <end position="32"/>
    </location>
</feature>
<feature type="transmembrane region" description="Helical" evidence="2">
    <location>
        <begin position="113"/>
        <end position="133"/>
    </location>
</feature>
<dbReference type="PATRIC" id="fig|1133569.4.peg.2349"/>
<dbReference type="Proteomes" id="UP000051576">
    <property type="component" value="Unassembled WGS sequence"/>
</dbReference>